<dbReference type="AlphaFoldDB" id="A0A936NBZ6"/>
<evidence type="ECO:0000313" key="3">
    <source>
        <dbReference type="Proteomes" id="UP000727993"/>
    </source>
</evidence>
<sequence>MTLLGPFDRPVALKLLNSEVLSATPPASVIVEWPEGQSTPAQPSTPADERRLDVARFLAQALLGDSGEVVPQLARLEAVVSESIVVWSPSMYTTSRRELVAAIFDHDDAVTSTSVEIVDEVISGPRVCLEWRITGVFNNAGFLNDDVLIEPSHSQVEAAGMLVCTFEDEYVSRICCPYDRIALLEQVLTPSASDLAQR</sequence>
<dbReference type="InterPro" id="IPR032710">
    <property type="entry name" value="NTF2-like_dom_sf"/>
</dbReference>
<proteinExistence type="predicted"/>
<dbReference type="Pfam" id="PF12680">
    <property type="entry name" value="SnoaL_2"/>
    <property type="match status" value="1"/>
</dbReference>
<organism evidence="2 3">
    <name type="scientific">Candidatus Neomicrothrix subdominans</name>
    <dbReference type="NCBI Taxonomy" id="2954438"/>
    <lineage>
        <taxon>Bacteria</taxon>
        <taxon>Bacillati</taxon>
        <taxon>Actinomycetota</taxon>
        <taxon>Acidimicrobiia</taxon>
        <taxon>Acidimicrobiales</taxon>
        <taxon>Microthrixaceae</taxon>
        <taxon>Candidatus Neomicrothrix</taxon>
    </lineage>
</organism>
<reference evidence="2 3" key="1">
    <citation type="submission" date="2020-10" db="EMBL/GenBank/DDBJ databases">
        <title>Connecting structure to function with the recovery of over 1000 high-quality activated sludge metagenome-assembled genomes encoding full-length rRNA genes using long-read sequencing.</title>
        <authorList>
            <person name="Singleton C.M."/>
            <person name="Petriglieri F."/>
            <person name="Kristensen J.M."/>
            <person name="Kirkegaard R.H."/>
            <person name="Michaelsen T.Y."/>
            <person name="Andersen M.H."/>
            <person name="Karst S.M."/>
            <person name="Dueholm M.S."/>
            <person name="Nielsen P.H."/>
            <person name="Albertsen M."/>
        </authorList>
    </citation>
    <scope>NUCLEOTIDE SEQUENCE [LARGE SCALE GENOMIC DNA]</scope>
    <source>
        <strain evidence="2">Lyne_18-Q3-R50-59_MAXAC.006</strain>
    </source>
</reference>
<comment type="caution">
    <text evidence="2">The sequence shown here is derived from an EMBL/GenBank/DDBJ whole genome shotgun (WGS) entry which is preliminary data.</text>
</comment>
<dbReference type="EMBL" id="JADJZA010000007">
    <property type="protein sequence ID" value="MBK9297515.1"/>
    <property type="molecule type" value="Genomic_DNA"/>
</dbReference>
<dbReference type="Gene3D" id="3.10.450.50">
    <property type="match status" value="1"/>
</dbReference>
<name>A0A936NBZ6_9ACTN</name>
<dbReference type="SUPFAM" id="SSF54427">
    <property type="entry name" value="NTF2-like"/>
    <property type="match status" value="1"/>
</dbReference>
<protein>
    <submittedName>
        <fullName evidence="2">Nuclear transport factor 2 family protein</fullName>
    </submittedName>
</protein>
<accession>A0A936NBZ6</accession>
<feature type="domain" description="SnoaL-like" evidence="1">
    <location>
        <begin position="73"/>
        <end position="171"/>
    </location>
</feature>
<evidence type="ECO:0000259" key="1">
    <source>
        <dbReference type="Pfam" id="PF12680"/>
    </source>
</evidence>
<gene>
    <name evidence="2" type="ORF">IPN02_11920</name>
</gene>
<dbReference type="Proteomes" id="UP000727993">
    <property type="component" value="Unassembled WGS sequence"/>
</dbReference>
<dbReference type="InterPro" id="IPR037401">
    <property type="entry name" value="SnoaL-like"/>
</dbReference>
<evidence type="ECO:0000313" key="2">
    <source>
        <dbReference type="EMBL" id="MBK9297515.1"/>
    </source>
</evidence>